<gene>
    <name evidence="2" type="ORF">SVUK_LOCUS6203</name>
</gene>
<evidence type="ECO:0000256" key="1">
    <source>
        <dbReference type="SAM" id="MobiDB-lite"/>
    </source>
</evidence>
<reference evidence="2 3" key="1">
    <citation type="submission" date="2018-11" db="EMBL/GenBank/DDBJ databases">
        <authorList>
            <consortium name="Pathogen Informatics"/>
        </authorList>
    </citation>
    <scope>NUCLEOTIDE SEQUENCE [LARGE SCALE GENOMIC DNA]</scope>
</reference>
<feature type="region of interest" description="Disordered" evidence="1">
    <location>
        <begin position="32"/>
        <end position="54"/>
    </location>
</feature>
<evidence type="ECO:0000313" key="3">
    <source>
        <dbReference type="Proteomes" id="UP000270094"/>
    </source>
</evidence>
<dbReference type="OrthoDB" id="5776980at2759"/>
<keyword evidence="3" id="KW-1185">Reference proteome</keyword>
<dbReference type="Proteomes" id="UP000270094">
    <property type="component" value="Unassembled WGS sequence"/>
</dbReference>
<dbReference type="AlphaFoldDB" id="A0A3P7KJX0"/>
<accession>A0A3P7KJX0</accession>
<protein>
    <submittedName>
        <fullName evidence="2">Uncharacterized protein</fullName>
    </submittedName>
</protein>
<organism evidence="2 3">
    <name type="scientific">Strongylus vulgaris</name>
    <name type="common">Blood worm</name>
    <dbReference type="NCBI Taxonomy" id="40348"/>
    <lineage>
        <taxon>Eukaryota</taxon>
        <taxon>Metazoa</taxon>
        <taxon>Ecdysozoa</taxon>
        <taxon>Nematoda</taxon>
        <taxon>Chromadorea</taxon>
        <taxon>Rhabditida</taxon>
        <taxon>Rhabditina</taxon>
        <taxon>Rhabditomorpha</taxon>
        <taxon>Strongyloidea</taxon>
        <taxon>Strongylidae</taxon>
        <taxon>Strongylus</taxon>
    </lineage>
</organism>
<name>A0A3P7KJX0_STRVU</name>
<sequence>PPSNFTFTTQTSLESVEDVFNPAEFGASLCEMEKLEPETDPEPSPTSVEAETTRPNPWSANLDLVYPPRFSDEDVVFGIDGGVLYNGAPAENVDVPALLNVSVLRDKMVGILLSDSIANSLFSHIYSKGMGNVYHRLRIKACLIVFSKYKGDERMNEEEVRK</sequence>
<proteinExistence type="predicted"/>
<dbReference type="Gene3D" id="3.15.20.10">
    <property type="entry name" value="Bactericidal permeability-increasing protein, domain 2"/>
    <property type="match status" value="1"/>
</dbReference>
<feature type="non-terminal residue" evidence="2">
    <location>
        <position position="1"/>
    </location>
</feature>
<dbReference type="EMBL" id="UYYB01019291">
    <property type="protein sequence ID" value="VDM71205.1"/>
    <property type="molecule type" value="Genomic_DNA"/>
</dbReference>
<evidence type="ECO:0000313" key="2">
    <source>
        <dbReference type="EMBL" id="VDM71205.1"/>
    </source>
</evidence>